<accession>A0ABV5JWH9</accession>
<organism evidence="3 4">
    <name type="scientific">Dietzia aerolata</name>
    <dbReference type="NCBI Taxonomy" id="595984"/>
    <lineage>
        <taxon>Bacteria</taxon>
        <taxon>Bacillati</taxon>
        <taxon>Actinomycetota</taxon>
        <taxon>Actinomycetes</taxon>
        <taxon>Mycobacteriales</taxon>
        <taxon>Dietziaceae</taxon>
        <taxon>Dietzia</taxon>
    </lineage>
</organism>
<evidence type="ECO:0000256" key="1">
    <source>
        <dbReference type="SAM" id="MobiDB-lite"/>
    </source>
</evidence>
<feature type="compositionally biased region" description="Polar residues" evidence="1">
    <location>
        <begin position="1"/>
        <end position="10"/>
    </location>
</feature>
<dbReference type="EMBL" id="JBHMDY010000013">
    <property type="protein sequence ID" value="MFB9261250.1"/>
    <property type="molecule type" value="Genomic_DNA"/>
</dbReference>
<dbReference type="RefSeq" id="WP_182630875.1">
    <property type="nucleotide sequence ID" value="NZ_JAALDM010000015.1"/>
</dbReference>
<dbReference type="Proteomes" id="UP001589700">
    <property type="component" value="Unassembled WGS sequence"/>
</dbReference>
<gene>
    <name evidence="3" type="ORF">ACFFVD_15745</name>
</gene>
<keyword evidence="2" id="KW-0472">Membrane</keyword>
<dbReference type="InterPro" id="IPR016566">
    <property type="entry name" value="UCP010219"/>
</dbReference>
<evidence type="ECO:0000313" key="3">
    <source>
        <dbReference type="EMBL" id="MFB9261250.1"/>
    </source>
</evidence>
<feature type="transmembrane region" description="Helical" evidence="2">
    <location>
        <begin position="105"/>
        <end position="138"/>
    </location>
</feature>
<feature type="region of interest" description="Disordered" evidence="1">
    <location>
        <begin position="1"/>
        <end position="20"/>
    </location>
</feature>
<feature type="region of interest" description="Disordered" evidence="1">
    <location>
        <begin position="219"/>
        <end position="268"/>
    </location>
</feature>
<keyword evidence="2" id="KW-0812">Transmembrane</keyword>
<feature type="transmembrane region" description="Helical" evidence="2">
    <location>
        <begin position="154"/>
        <end position="176"/>
    </location>
</feature>
<sequence length="268" mass="28949">MSEPEQQTGETPARRPAFGDPDASLIEQMGGIRGLVFSSIPILTFVPVNSFWGLDAAIWAALGVAVAMLAWSLARRQNPQPAISGFIGVAICVFIAWRTGDAKGYFLYGIITQAVYGAVFLISALVRWPLVGVIWSFLDKRGMAWRKNRQARKWYAVATWAWAALFAIRAVLQYALYLNDEVTWLGAARIGMGWPLALVAFLVTVWAVRRAMELDEPMRPVDGETQQVARDAEAVGAEAATGDGGAGESGASPRPSMADDASLDDGKG</sequence>
<dbReference type="Pfam" id="PF11361">
    <property type="entry name" value="DUF3159"/>
    <property type="match status" value="1"/>
</dbReference>
<evidence type="ECO:0000256" key="2">
    <source>
        <dbReference type="SAM" id="Phobius"/>
    </source>
</evidence>
<protein>
    <submittedName>
        <fullName evidence="3">DUF3159 domain-containing protein</fullName>
    </submittedName>
</protein>
<evidence type="ECO:0000313" key="4">
    <source>
        <dbReference type="Proteomes" id="UP001589700"/>
    </source>
</evidence>
<feature type="transmembrane region" description="Helical" evidence="2">
    <location>
        <begin position="81"/>
        <end position="99"/>
    </location>
</feature>
<feature type="transmembrane region" description="Helical" evidence="2">
    <location>
        <begin position="56"/>
        <end position="74"/>
    </location>
</feature>
<comment type="caution">
    <text evidence="3">The sequence shown here is derived from an EMBL/GenBank/DDBJ whole genome shotgun (WGS) entry which is preliminary data.</text>
</comment>
<proteinExistence type="predicted"/>
<keyword evidence="4" id="KW-1185">Reference proteome</keyword>
<name>A0ABV5JWH9_9ACTN</name>
<reference evidence="3 4" key="1">
    <citation type="submission" date="2024-09" db="EMBL/GenBank/DDBJ databases">
        <authorList>
            <person name="Sun Q."/>
            <person name="Mori K."/>
        </authorList>
    </citation>
    <scope>NUCLEOTIDE SEQUENCE [LARGE SCALE GENOMIC DNA]</scope>
    <source>
        <strain evidence="3 4">CCM 7659</strain>
    </source>
</reference>
<keyword evidence="2" id="KW-1133">Transmembrane helix</keyword>
<feature type="transmembrane region" description="Helical" evidence="2">
    <location>
        <begin position="182"/>
        <end position="208"/>
    </location>
</feature>